<evidence type="ECO:0000313" key="2">
    <source>
        <dbReference type="Proteomes" id="UP000027222"/>
    </source>
</evidence>
<organism evidence="1 2">
    <name type="scientific">Galerina marginata (strain CBS 339.88)</name>
    <dbReference type="NCBI Taxonomy" id="685588"/>
    <lineage>
        <taxon>Eukaryota</taxon>
        <taxon>Fungi</taxon>
        <taxon>Dikarya</taxon>
        <taxon>Basidiomycota</taxon>
        <taxon>Agaricomycotina</taxon>
        <taxon>Agaricomycetes</taxon>
        <taxon>Agaricomycetidae</taxon>
        <taxon>Agaricales</taxon>
        <taxon>Agaricineae</taxon>
        <taxon>Strophariaceae</taxon>
        <taxon>Galerina</taxon>
    </lineage>
</organism>
<dbReference type="HOGENOM" id="CLU_1948969_0_0_1"/>
<keyword evidence="2" id="KW-1185">Reference proteome</keyword>
<reference evidence="2" key="1">
    <citation type="journal article" date="2014" name="Proc. Natl. Acad. Sci. U.S.A.">
        <title>Extensive sampling of basidiomycete genomes demonstrates inadequacy of the white-rot/brown-rot paradigm for wood decay fungi.</title>
        <authorList>
            <person name="Riley R."/>
            <person name="Salamov A.A."/>
            <person name="Brown D.W."/>
            <person name="Nagy L.G."/>
            <person name="Floudas D."/>
            <person name="Held B.W."/>
            <person name="Levasseur A."/>
            <person name="Lombard V."/>
            <person name="Morin E."/>
            <person name="Otillar R."/>
            <person name="Lindquist E.A."/>
            <person name="Sun H."/>
            <person name="LaButti K.M."/>
            <person name="Schmutz J."/>
            <person name="Jabbour D."/>
            <person name="Luo H."/>
            <person name="Baker S.E."/>
            <person name="Pisabarro A.G."/>
            <person name="Walton J.D."/>
            <person name="Blanchette R.A."/>
            <person name="Henrissat B."/>
            <person name="Martin F."/>
            <person name="Cullen D."/>
            <person name="Hibbett D.S."/>
            <person name="Grigoriev I.V."/>
        </authorList>
    </citation>
    <scope>NUCLEOTIDE SEQUENCE [LARGE SCALE GENOMIC DNA]</scope>
    <source>
        <strain evidence="2">CBS 339.88</strain>
    </source>
</reference>
<name>A0A067SL63_GALM3</name>
<proteinExistence type="predicted"/>
<dbReference type="AlphaFoldDB" id="A0A067SL63"/>
<gene>
    <name evidence="1" type="ORF">GALMADRAFT_1076419</name>
</gene>
<accession>A0A067SL63</accession>
<evidence type="ECO:0000313" key="1">
    <source>
        <dbReference type="EMBL" id="KDR67478.1"/>
    </source>
</evidence>
<dbReference type="Proteomes" id="UP000027222">
    <property type="component" value="Unassembled WGS sequence"/>
</dbReference>
<dbReference type="EMBL" id="KL142414">
    <property type="protein sequence ID" value="KDR67478.1"/>
    <property type="molecule type" value="Genomic_DNA"/>
</dbReference>
<sequence>MEVVRPSRWNLAVYHLPKNESIICCFPAPDGVCFAGPSRGTVLYFCGQSKYVRIKFDLVLCMVLLFCFAASEQCGGDVSVVSWAVFRSDRFVHLAFNFASRASFFPLESSCHTLEMHVSRKTTCQSAVK</sequence>
<protein>
    <submittedName>
        <fullName evidence="1">Uncharacterized protein</fullName>
    </submittedName>
</protein>